<evidence type="ECO:0000313" key="2">
    <source>
        <dbReference type="EMBL" id="PMD26183.1"/>
    </source>
</evidence>
<name>A0A2J6QIV0_9HELO</name>
<protein>
    <submittedName>
        <fullName evidence="2">Uncharacterized protein</fullName>
    </submittedName>
</protein>
<sequence>MSTPLNSGLHDVQKTTVPRHLRPCSATNKRPHPPNVETRMNASWQAFCFCQWAPESEATQSYIRPESWSAGVPFNLKPRSFVPAASQRTLEHSAYVHSDKPEQPCLRKKFTKPPMNLLCFGLSQSVLSASSDNHPAGPAGLIAGTLDIFAPEITREKGEPSKQSMLKPLCNSPALAFASSQNRAQVQFFMQNRCRPFPSDHLQGSSDISGVGGPFHTSSHASATCNTTPP</sequence>
<evidence type="ECO:0000256" key="1">
    <source>
        <dbReference type="SAM" id="MobiDB-lite"/>
    </source>
</evidence>
<feature type="region of interest" description="Disordered" evidence="1">
    <location>
        <begin position="1"/>
        <end position="35"/>
    </location>
</feature>
<dbReference type="AlphaFoldDB" id="A0A2J6QIV0"/>
<gene>
    <name evidence="2" type="ORF">NA56DRAFT_698348</name>
</gene>
<evidence type="ECO:0000313" key="3">
    <source>
        <dbReference type="Proteomes" id="UP000235672"/>
    </source>
</evidence>
<dbReference type="EMBL" id="KZ613468">
    <property type="protein sequence ID" value="PMD26183.1"/>
    <property type="molecule type" value="Genomic_DNA"/>
</dbReference>
<feature type="region of interest" description="Disordered" evidence="1">
    <location>
        <begin position="201"/>
        <end position="230"/>
    </location>
</feature>
<reference evidence="2 3" key="1">
    <citation type="submission" date="2016-05" db="EMBL/GenBank/DDBJ databases">
        <title>A degradative enzymes factory behind the ericoid mycorrhizal symbiosis.</title>
        <authorList>
            <consortium name="DOE Joint Genome Institute"/>
            <person name="Martino E."/>
            <person name="Morin E."/>
            <person name="Grelet G."/>
            <person name="Kuo A."/>
            <person name="Kohler A."/>
            <person name="Daghino S."/>
            <person name="Barry K."/>
            <person name="Choi C."/>
            <person name="Cichocki N."/>
            <person name="Clum A."/>
            <person name="Copeland A."/>
            <person name="Hainaut M."/>
            <person name="Haridas S."/>
            <person name="Labutti K."/>
            <person name="Lindquist E."/>
            <person name="Lipzen A."/>
            <person name="Khouja H.-R."/>
            <person name="Murat C."/>
            <person name="Ohm R."/>
            <person name="Olson A."/>
            <person name="Spatafora J."/>
            <person name="Veneault-Fourrey C."/>
            <person name="Henrissat B."/>
            <person name="Grigoriev I."/>
            <person name="Martin F."/>
            <person name="Perotto S."/>
        </authorList>
    </citation>
    <scope>NUCLEOTIDE SEQUENCE [LARGE SCALE GENOMIC DNA]</scope>
    <source>
        <strain evidence="2 3">UAMH 7357</strain>
    </source>
</reference>
<dbReference type="Proteomes" id="UP000235672">
    <property type="component" value="Unassembled WGS sequence"/>
</dbReference>
<feature type="compositionally biased region" description="Polar residues" evidence="1">
    <location>
        <begin position="216"/>
        <end position="230"/>
    </location>
</feature>
<organism evidence="2 3">
    <name type="scientific">Hyaloscypha hepaticicola</name>
    <dbReference type="NCBI Taxonomy" id="2082293"/>
    <lineage>
        <taxon>Eukaryota</taxon>
        <taxon>Fungi</taxon>
        <taxon>Dikarya</taxon>
        <taxon>Ascomycota</taxon>
        <taxon>Pezizomycotina</taxon>
        <taxon>Leotiomycetes</taxon>
        <taxon>Helotiales</taxon>
        <taxon>Hyaloscyphaceae</taxon>
        <taxon>Hyaloscypha</taxon>
    </lineage>
</organism>
<proteinExistence type="predicted"/>
<accession>A0A2J6QIV0</accession>
<keyword evidence="3" id="KW-1185">Reference proteome</keyword>